<dbReference type="InterPro" id="IPR018220">
    <property type="entry name" value="Adenylosuccin_syn_GTP-bd"/>
</dbReference>
<feature type="binding site" evidence="8">
    <location>
        <begin position="326"/>
        <end position="328"/>
    </location>
    <ligand>
        <name>GTP</name>
        <dbReference type="ChEBI" id="CHEBI:37565"/>
    </ligand>
</feature>
<evidence type="ECO:0000256" key="1">
    <source>
        <dbReference type="ARBA" id="ARBA00011738"/>
    </source>
</evidence>
<dbReference type="Gene3D" id="3.90.170.10">
    <property type="entry name" value="Adenylosuccinate Synthetase, subunit A, domain 3"/>
    <property type="match status" value="2"/>
</dbReference>
<dbReference type="Gene3D" id="3.40.440.10">
    <property type="entry name" value="Adenylosuccinate Synthetase, subunit A, domain 1"/>
    <property type="match status" value="1"/>
</dbReference>
<keyword evidence="7 8" id="KW-0342">GTP-binding</keyword>
<comment type="pathway">
    <text evidence="8 10">Purine metabolism; AMP biosynthesis via de novo pathway; AMP from IMP: step 1/2.</text>
</comment>
<dbReference type="InterPro" id="IPR033128">
    <property type="entry name" value="Adenylosuccin_syn_Lys_AS"/>
</dbReference>
<dbReference type="GO" id="GO:0004019">
    <property type="term" value="F:adenylosuccinate synthase activity"/>
    <property type="evidence" value="ECO:0007669"/>
    <property type="project" value="UniProtKB-UniRule"/>
</dbReference>
<feature type="binding site" description="in other chain" evidence="8">
    <location>
        <begin position="38"/>
        <end position="41"/>
    </location>
    <ligand>
        <name>IMP</name>
        <dbReference type="ChEBI" id="CHEBI:58053"/>
        <note>ligand shared between dimeric partners</note>
    </ligand>
</feature>
<dbReference type="Pfam" id="PF00709">
    <property type="entry name" value="Adenylsucc_synt"/>
    <property type="match status" value="1"/>
</dbReference>
<organism evidence="11 12">
    <name type="scientific">Candidatus Ozemobacter sibiricus</name>
    <dbReference type="NCBI Taxonomy" id="2268124"/>
    <lineage>
        <taxon>Bacteria</taxon>
        <taxon>Candidatus Ozemobacteria</taxon>
        <taxon>Candidatus Ozemobacterales</taxon>
        <taxon>Candidatus Ozemobacteraceae</taxon>
        <taxon>Candidatus Ozemobacter</taxon>
    </lineage>
</organism>
<dbReference type="InterPro" id="IPR027417">
    <property type="entry name" value="P-loop_NTPase"/>
</dbReference>
<dbReference type="GO" id="GO:0044208">
    <property type="term" value="P:'de novo' AMP biosynthetic process"/>
    <property type="evidence" value="ECO:0007669"/>
    <property type="project" value="UniProtKB-UniRule"/>
</dbReference>
<evidence type="ECO:0000256" key="4">
    <source>
        <dbReference type="ARBA" id="ARBA00022741"/>
    </source>
</evidence>
<feature type="binding site" evidence="8">
    <location>
        <begin position="12"/>
        <end position="18"/>
    </location>
    <ligand>
        <name>GTP</name>
        <dbReference type="ChEBI" id="CHEBI:37565"/>
    </ligand>
</feature>
<feature type="binding site" evidence="8">
    <location>
        <position position="13"/>
    </location>
    <ligand>
        <name>Mg(2+)</name>
        <dbReference type="ChEBI" id="CHEBI:18420"/>
    </ligand>
</feature>
<feature type="binding site" description="in other chain" evidence="8">
    <location>
        <position position="125"/>
    </location>
    <ligand>
        <name>IMP</name>
        <dbReference type="ChEBI" id="CHEBI:58053"/>
        <note>ligand shared between dimeric partners</note>
    </ligand>
</feature>
<dbReference type="EMBL" id="QOQW01000029">
    <property type="protein sequence ID" value="RCK78016.1"/>
    <property type="molecule type" value="Genomic_DNA"/>
</dbReference>
<dbReference type="Proteomes" id="UP000252355">
    <property type="component" value="Unassembled WGS sequence"/>
</dbReference>
<feature type="binding site" evidence="8">
    <location>
        <begin position="294"/>
        <end position="300"/>
    </location>
    <ligand>
        <name>substrate</name>
    </ligand>
</feature>
<feature type="binding site" evidence="8">
    <location>
        <position position="139"/>
    </location>
    <ligand>
        <name>IMP</name>
        <dbReference type="ChEBI" id="CHEBI:58053"/>
        <note>ligand shared between dimeric partners</note>
    </ligand>
</feature>
<evidence type="ECO:0000256" key="9">
    <source>
        <dbReference type="PROSITE-ProRule" id="PRU10134"/>
    </source>
</evidence>
<evidence type="ECO:0000313" key="12">
    <source>
        <dbReference type="Proteomes" id="UP000252355"/>
    </source>
</evidence>
<protein>
    <recommendedName>
        <fullName evidence="8 10">Adenylosuccinate synthetase</fullName>
        <shortName evidence="8">AMPSase</shortName>
        <shortName evidence="8">AdSS</shortName>
        <ecNumber evidence="8 10">6.3.4.4</ecNumber>
    </recommendedName>
    <alternativeName>
        <fullName evidence="8">IMP--aspartate ligase</fullName>
    </alternativeName>
</protein>
<dbReference type="NCBIfam" id="NF002223">
    <property type="entry name" value="PRK01117.1"/>
    <property type="match status" value="1"/>
</dbReference>
<dbReference type="FunFam" id="3.90.170.10:FF:000001">
    <property type="entry name" value="Adenylosuccinate synthetase"/>
    <property type="match status" value="1"/>
</dbReference>
<accession>A0A367ZIV0</accession>
<dbReference type="AlphaFoldDB" id="A0A367ZIV0"/>
<comment type="similarity">
    <text evidence="8 10">Belongs to the adenylosuccinate synthetase family.</text>
</comment>
<comment type="caution">
    <text evidence="11">The sequence shown here is derived from an EMBL/GenBank/DDBJ whole genome shotgun (WGS) entry which is preliminary data.</text>
</comment>
<comment type="catalytic activity">
    <reaction evidence="8 10">
        <text>IMP + L-aspartate + GTP = N(6)-(1,2-dicarboxyethyl)-AMP + GDP + phosphate + 2 H(+)</text>
        <dbReference type="Rhea" id="RHEA:15753"/>
        <dbReference type="ChEBI" id="CHEBI:15378"/>
        <dbReference type="ChEBI" id="CHEBI:29991"/>
        <dbReference type="ChEBI" id="CHEBI:37565"/>
        <dbReference type="ChEBI" id="CHEBI:43474"/>
        <dbReference type="ChEBI" id="CHEBI:57567"/>
        <dbReference type="ChEBI" id="CHEBI:58053"/>
        <dbReference type="ChEBI" id="CHEBI:58189"/>
        <dbReference type="EC" id="6.3.4.4"/>
    </reaction>
</comment>
<dbReference type="InterPro" id="IPR042111">
    <property type="entry name" value="Adenylosuccinate_synth_dom3"/>
</dbReference>
<proteinExistence type="inferred from homology"/>
<dbReference type="GO" id="GO:0005737">
    <property type="term" value="C:cytoplasm"/>
    <property type="evidence" value="ECO:0007669"/>
    <property type="project" value="UniProtKB-SubCell"/>
</dbReference>
<sequence>MPATMILGAQWGDEGKGKIVDLLAGRMDLVARFQGGANAGHSVVVDGRRVVLHQLPSGVLHRHCRNLIGPGCVTDPIALRREIDELRPVAGELGPDRLLIAPGVHLVTPLHRWFDAQQGEAIGTTGRGIGPCYTDKVARAGLRLGDLLTSDPRPRLQEHQERFTALARAFRLPAPPPALEQWQPAFCEALAALRPLVGDVVDAIREVDRRGGRLLLEGAQGTLLDLDHGTYPFVTSSSTTVGGALSGIGCWVDLDRRVGVAKAYATRVGHGPFPTELTDELGERLRQRGHEYGATTGRPRRCGWLDLPLLQRACVINGFNRLVITKLDVLTGLPTIRVATAVDPHGQPIYAELPGWSEPLTGCTHRNHLPTACQAFLAFLEERLEVPVAAISIGPDRRETIVEDMLWH</sequence>
<dbReference type="InterPro" id="IPR001114">
    <property type="entry name" value="Adenylosuccinate_synthetase"/>
</dbReference>
<keyword evidence="8" id="KW-0963">Cytoplasm</keyword>
<comment type="subcellular location">
    <subcellularLocation>
        <location evidence="8">Cytoplasm</location>
    </subcellularLocation>
</comment>
<feature type="active site" description="Proton acceptor" evidence="8">
    <location>
        <position position="13"/>
    </location>
</feature>
<evidence type="ECO:0000313" key="11">
    <source>
        <dbReference type="EMBL" id="RCK78016.1"/>
    </source>
</evidence>
<name>A0A367ZIV0_9BACT</name>
<evidence type="ECO:0000256" key="6">
    <source>
        <dbReference type="ARBA" id="ARBA00022842"/>
    </source>
</evidence>
<feature type="binding site" evidence="8">
    <location>
        <position position="300"/>
    </location>
    <ligand>
        <name>GTP</name>
        <dbReference type="ChEBI" id="CHEBI:37565"/>
    </ligand>
</feature>
<dbReference type="PROSITE" id="PS00513">
    <property type="entry name" value="ADENYLOSUCCIN_SYN_2"/>
    <property type="match status" value="1"/>
</dbReference>
<dbReference type="UniPathway" id="UPA00075">
    <property type="reaction ID" value="UER00335"/>
</dbReference>
<reference evidence="11 12" key="1">
    <citation type="submission" date="2018-05" db="EMBL/GenBank/DDBJ databases">
        <title>A metagenomic window into the 2 km-deep terrestrial subsurface aquifer revealed taxonomically and functionally diverse microbial community comprising novel uncultured bacterial lineages.</title>
        <authorList>
            <person name="Kadnikov V.V."/>
            <person name="Mardanov A.V."/>
            <person name="Beletsky A.V."/>
            <person name="Banks D."/>
            <person name="Pimenov N.V."/>
            <person name="Frank Y.A."/>
            <person name="Karnachuk O.V."/>
            <person name="Ravin N.V."/>
        </authorList>
    </citation>
    <scope>NUCLEOTIDE SEQUENCE [LARGE SCALE GENOMIC DNA]</scope>
    <source>
        <strain evidence="11">BY5</strain>
    </source>
</reference>
<dbReference type="CDD" id="cd03108">
    <property type="entry name" value="AdSS"/>
    <property type="match status" value="1"/>
</dbReference>
<dbReference type="EC" id="6.3.4.4" evidence="8 10"/>
<feature type="active site" description="Proton donor" evidence="8">
    <location>
        <position position="41"/>
    </location>
</feature>
<keyword evidence="5 8" id="KW-0658">Purine biosynthesis</keyword>
<evidence type="ECO:0000256" key="10">
    <source>
        <dbReference type="RuleBase" id="RU000520"/>
    </source>
</evidence>
<dbReference type="SMART" id="SM00788">
    <property type="entry name" value="Adenylsucc_synt"/>
    <property type="match status" value="1"/>
</dbReference>
<dbReference type="HAMAP" id="MF_00011">
    <property type="entry name" value="Adenylosucc_synth"/>
    <property type="match status" value="1"/>
</dbReference>
<evidence type="ECO:0000256" key="5">
    <source>
        <dbReference type="ARBA" id="ARBA00022755"/>
    </source>
</evidence>
<feature type="active site" evidence="9">
    <location>
        <position position="136"/>
    </location>
</feature>
<keyword evidence="2 8" id="KW-0436">Ligase</keyword>
<evidence type="ECO:0000256" key="2">
    <source>
        <dbReference type="ARBA" id="ARBA00022598"/>
    </source>
</evidence>
<evidence type="ECO:0000256" key="8">
    <source>
        <dbReference type="HAMAP-Rule" id="MF_00011"/>
    </source>
</evidence>
<dbReference type="GO" id="GO:0000287">
    <property type="term" value="F:magnesium ion binding"/>
    <property type="evidence" value="ECO:0007669"/>
    <property type="project" value="UniProtKB-UniRule"/>
</dbReference>
<dbReference type="GO" id="GO:0046040">
    <property type="term" value="P:IMP metabolic process"/>
    <property type="evidence" value="ECO:0007669"/>
    <property type="project" value="TreeGrafter"/>
</dbReference>
<comment type="cofactor">
    <cofactor evidence="8">
        <name>Mg(2+)</name>
        <dbReference type="ChEBI" id="CHEBI:18420"/>
    </cofactor>
    <text evidence="8">Binds 1 Mg(2+) ion per subunit.</text>
</comment>
<dbReference type="NCBIfam" id="TIGR00184">
    <property type="entry name" value="purA"/>
    <property type="match status" value="1"/>
</dbReference>
<dbReference type="SUPFAM" id="SSF52540">
    <property type="entry name" value="P-loop containing nucleoside triphosphate hydrolases"/>
    <property type="match status" value="1"/>
</dbReference>
<keyword evidence="6 8" id="KW-0460">Magnesium</keyword>
<comment type="subunit">
    <text evidence="1 8">Homodimer.</text>
</comment>
<feature type="binding site" description="in other chain" evidence="8">
    <location>
        <position position="220"/>
    </location>
    <ligand>
        <name>IMP</name>
        <dbReference type="ChEBI" id="CHEBI:58053"/>
        <note>ligand shared between dimeric partners</note>
    </ligand>
</feature>
<dbReference type="PANTHER" id="PTHR11846">
    <property type="entry name" value="ADENYLOSUCCINATE SYNTHETASE"/>
    <property type="match status" value="1"/>
</dbReference>
<dbReference type="Gene3D" id="1.10.300.10">
    <property type="entry name" value="Adenylosuccinate Synthetase, subunit A, domain 2"/>
    <property type="match status" value="1"/>
</dbReference>
<keyword evidence="3 8" id="KW-0479">Metal-binding</keyword>
<dbReference type="GO" id="GO:0005525">
    <property type="term" value="F:GTP binding"/>
    <property type="evidence" value="ECO:0007669"/>
    <property type="project" value="UniProtKB-UniRule"/>
</dbReference>
<evidence type="ECO:0000256" key="7">
    <source>
        <dbReference type="ARBA" id="ARBA00023134"/>
    </source>
</evidence>
<feature type="binding site" description="in other chain" evidence="8">
    <location>
        <position position="235"/>
    </location>
    <ligand>
        <name>IMP</name>
        <dbReference type="ChEBI" id="CHEBI:58053"/>
        <note>ligand shared between dimeric partners</note>
    </ligand>
</feature>
<feature type="binding site" evidence="8">
    <location>
        <position position="40"/>
    </location>
    <ligand>
        <name>Mg(2+)</name>
        <dbReference type="ChEBI" id="CHEBI:18420"/>
    </ligand>
</feature>
<gene>
    <name evidence="8" type="primary">purA</name>
    <name evidence="11" type="ORF">OZSIB_1925</name>
</gene>
<dbReference type="PROSITE" id="PS01266">
    <property type="entry name" value="ADENYLOSUCCIN_SYN_1"/>
    <property type="match status" value="1"/>
</dbReference>
<dbReference type="PANTHER" id="PTHR11846:SF0">
    <property type="entry name" value="ADENYLOSUCCINATE SYNTHETASE"/>
    <property type="match status" value="1"/>
</dbReference>
<feature type="binding site" description="in other chain" evidence="8">
    <location>
        <position position="298"/>
    </location>
    <ligand>
        <name>IMP</name>
        <dbReference type="ChEBI" id="CHEBI:58053"/>
        <note>ligand shared between dimeric partners</note>
    </ligand>
</feature>
<evidence type="ECO:0000256" key="3">
    <source>
        <dbReference type="ARBA" id="ARBA00022723"/>
    </source>
</evidence>
<dbReference type="InterPro" id="IPR042110">
    <property type="entry name" value="Adenylosuccinate_synth_dom2"/>
</dbReference>
<feature type="binding site" description="in other chain" evidence="8">
    <location>
        <begin position="13"/>
        <end position="16"/>
    </location>
    <ligand>
        <name>IMP</name>
        <dbReference type="ChEBI" id="CHEBI:58053"/>
        <note>ligand shared between dimeric partners</note>
    </ligand>
</feature>
<dbReference type="InterPro" id="IPR042109">
    <property type="entry name" value="Adenylosuccinate_synth_dom1"/>
</dbReference>
<keyword evidence="4 8" id="KW-0547">Nucleotide-binding</keyword>
<feature type="binding site" evidence="8">
    <location>
        <begin position="40"/>
        <end position="42"/>
    </location>
    <ligand>
        <name>GTP</name>
        <dbReference type="ChEBI" id="CHEBI:37565"/>
    </ligand>
</feature>
<comment type="function">
    <text evidence="8">Plays an important role in the de novo pathway of purine nucleotide biosynthesis. Catalyzes the first committed step in the biosynthesis of AMP from IMP.</text>
</comment>
<feature type="binding site" evidence="8">
    <location>
        <begin position="392"/>
        <end position="394"/>
    </location>
    <ligand>
        <name>GTP</name>
        <dbReference type="ChEBI" id="CHEBI:37565"/>
    </ligand>
</feature>